<proteinExistence type="predicted"/>
<dbReference type="RefSeq" id="WP_130606254.1">
    <property type="nucleotide sequence ID" value="NZ_AP019400.1"/>
</dbReference>
<gene>
    <name evidence="1" type="ORF">KCTCHS21_14200</name>
</gene>
<protein>
    <submittedName>
        <fullName evidence="1">Uncharacterized protein</fullName>
    </submittedName>
</protein>
<name>A0A3T1D1U0_9BACL</name>
<dbReference type="OrthoDB" id="2618185at2"/>
<dbReference type="Proteomes" id="UP000289856">
    <property type="component" value="Chromosome"/>
</dbReference>
<accession>A0A3T1D1U0</accession>
<dbReference type="EMBL" id="AP019400">
    <property type="protein sequence ID" value="BBI32021.1"/>
    <property type="molecule type" value="Genomic_DNA"/>
</dbReference>
<sequence length="95" mass="10832">MLQGYNKESVYDEVISPLMQQIIEVCKQEQIPMVTSFYLVSADVHPNGKELFCTTTLPVKGNTPDWIRDVIAMYEGRRDPIITATITITKEDSHE</sequence>
<evidence type="ECO:0000313" key="1">
    <source>
        <dbReference type="EMBL" id="BBI32021.1"/>
    </source>
</evidence>
<keyword evidence="2" id="KW-1185">Reference proteome</keyword>
<evidence type="ECO:0000313" key="2">
    <source>
        <dbReference type="Proteomes" id="UP000289856"/>
    </source>
</evidence>
<organism evidence="1 2">
    <name type="scientific">Cohnella abietis</name>
    <dbReference type="NCBI Taxonomy" id="2507935"/>
    <lineage>
        <taxon>Bacteria</taxon>
        <taxon>Bacillati</taxon>
        <taxon>Bacillota</taxon>
        <taxon>Bacilli</taxon>
        <taxon>Bacillales</taxon>
        <taxon>Paenibacillaceae</taxon>
        <taxon>Cohnella</taxon>
    </lineage>
</organism>
<reference evidence="1 2" key="1">
    <citation type="submission" date="2019-01" db="EMBL/GenBank/DDBJ databases">
        <title>Complete genome sequence of Cohnella hallensis HS21 isolated from Korean fir (Abies koreana) rhizospheric soil.</title>
        <authorList>
            <person name="Jiang L."/>
            <person name="Kang S.W."/>
            <person name="Kim S."/>
            <person name="Jung J."/>
            <person name="Kim C.Y."/>
            <person name="Kim D.H."/>
            <person name="Kim S.W."/>
            <person name="Lee J."/>
        </authorList>
    </citation>
    <scope>NUCLEOTIDE SEQUENCE [LARGE SCALE GENOMIC DNA]</scope>
    <source>
        <strain evidence="1 2">HS21</strain>
    </source>
</reference>
<dbReference type="AlphaFoldDB" id="A0A3T1D1U0"/>
<dbReference type="KEGG" id="cohn:KCTCHS21_14200"/>